<evidence type="ECO:0000313" key="3">
    <source>
        <dbReference type="Proteomes" id="UP000681967"/>
    </source>
</evidence>
<protein>
    <submittedName>
        <fullName evidence="2">Uncharacterized protein</fullName>
    </submittedName>
</protein>
<feature type="non-terminal residue" evidence="2">
    <location>
        <position position="1"/>
    </location>
</feature>
<evidence type="ECO:0000313" key="1">
    <source>
        <dbReference type="EMBL" id="CAF4216954.1"/>
    </source>
</evidence>
<dbReference type="Gene3D" id="3.90.79.10">
    <property type="entry name" value="Nucleoside Triphosphate Pyrophosphohydrolase"/>
    <property type="match status" value="1"/>
</dbReference>
<evidence type="ECO:0000313" key="2">
    <source>
        <dbReference type="EMBL" id="CAF5175217.1"/>
    </source>
</evidence>
<dbReference type="Proteomes" id="UP000681967">
    <property type="component" value="Unassembled WGS sequence"/>
</dbReference>
<accession>A0A8S3GYR3</accession>
<gene>
    <name evidence="2" type="ORF">BYL167_LOCUS78078</name>
    <name evidence="1" type="ORF">GIL414_LOCUS22224</name>
</gene>
<name>A0A8S3GYR3_9BILA</name>
<dbReference type="Proteomes" id="UP000681720">
    <property type="component" value="Unassembled WGS sequence"/>
</dbReference>
<reference evidence="2" key="1">
    <citation type="submission" date="2021-02" db="EMBL/GenBank/DDBJ databases">
        <authorList>
            <person name="Nowell W R."/>
        </authorList>
    </citation>
    <scope>NUCLEOTIDE SEQUENCE</scope>
</reference>
<proteinExistence type="predicted"/>
<dbReference type="EMBL" id="CAJOBH010285987">
    <property type="protein sequence ID" value="CAF5175217.1"/>
    <property type="molecule type" value="Genomic_DNA"/>
</dbReference>
<sequence length="43" mass="5023">MEKFHLWAIPQVKQAIVEDNFKPNCAIVVLDFLIRHGFVTPEQ</sequence>
<comment type="caution">
    <text evidence="2">The sequence shown here is derived from an EMBL/GenBank/DDBJ whole genome shotgun (WGS) entry which is preliminary data.</text>
</comment>
<organism evidence="2 3">
    <name type="scientific">Rotaria magnacalcarata</name>
    <dbReference type="NCBI Taxonomy" id="392030"/>
    <lineage>
        <taxon>Eukaryota</taxon>
        <taxon>Metazoa</taxon>
        <taxon>Spiralia</taxon>
        <taxon>Gnathifera</taxon>
        <taxon>Rotifera</taxon>
        <taxon>Eurotatoria</taxon>
        <taxon>Bdelloidea</taxon>
        <taxon>Philodinida</taxon>
        <taxon>Philodinidae</taxon>
        <taxon>Rotaria</taxon>
    </lineage>
</organism>
<dbReference type="EMBL" id="CAJOBJ010021389">
    <property type="protein sequence ID" value="CAF4216954.1"/>
    <property type="molecule type" value="Genomic_DNA"/>
</dbReference>
<dbReference type="AlphaFoldDB" id="A0A8S3GYR3"/>